<protein>
    <submittedName>
        <fullName evidence="2">Uncharacterized protein</fullName>
    </submittedName>
</protein>
<feature type="transmembrane region" description="Helical" evidence="1">
    <location>
        <begin position="79"/>
        <end position="102"/>
    </location>
</feature>
<gene>
    <name evidence="2" type="ORF">TVY486_0901050</name>
</gene>
<dbReference type="OMA" id="CICTLVA"/>
<dbReference type="AlphaFoldDB" id="G0U1Y1"/>
<evidence type="ECO:0000256" key="1">
    <source>
        <dbReference type="SAM" id="Phobius"/>
    </source>
</evidence>
<keyword evidence="1" id="KW-0472">Membrane</keyword>
<keyword evidence="1" id="KW-0812">Transmembrane</keyword>
<dbReference type="VEuPathDB" id="TriTrypDB:TvY486_0901050"/>
<evidence type="ECO:0000313" key="2">
    <source>
        <dbReference type="EMBL" id="CCC50282.1"/>
    </source>
</evidence>
<name>G0U1Y1_TRYVY</name>
<sequence>MLPMRRAVFGVFSGYTITDFCMNTLCLPVEDRRSHQQSVHAPSFLDRIFAEPVTQFHQVSTLRGDIEDLLLGSPFWGSMLMMVVVSFGGVWAIAGAAAAVALDGDEGAERYAAVKEWLSN</sequence>
<proteinExistence type="predicted"/>
<keyword evidence="1" id="KW-1133">Transmembrane helix</keyword>
<reference evidence="2" key="1">
    <citation type="journal article" date="2012" name="Proc. Natl. Acad. Sci. U.S.A.">
        <title>Antigenic diversity is generated by distinct evolutionary mechanisms in African trypanosome species.</title>
        <authorList>
            <person name="Jackson A.P."/>
            <person name="Berry A."/>
            <person name="Aslett M."/>
            <person name="Allison H.C."/>
            <person name="Burton P."/>
            <person name="Vavrova-Anderson J."/>
            <person name="Brown R."/>
            <person name="Browne H."/>
            <person name="Corton N."/>
            <person name="Hauser H."/>
            <person name="Gamble J."/>
            <person name="Gilderthorp R."/>
            <person name="Marcello L."/>
            <person name="McQuillan J."/>
            <person name="Otto T.D."/>
            <person name="Quail M.A."/>
            <person name="Sanders M.J."/>
            <person name="van Tonder A."/>
            <person name="Ginger M.L."/>
            <person name="Field M.C."/>
            <person name="Barry J.D."/>
            <person name="Hertz-Fowler C."/>
            <person name="Berriman M."/>
        </authorList>
    </citation>
    <scope>NUCLEOTIDE SEQUENCE</scope>
    <source>
        <strain evidence="2">Y486</strain>
    </source>
</reference>
<dbReference type="EMBL" id="HE573025">
    <property type="protein sequence ID" value="CCC50282.1"/>
    <property type="molecule type" value="Genomic_DNA"/>
</dbReference>
<organism evidence="2">
    <name type="scientific">Trypanosoma vivax (strain Y486)</name>
    <dbReference type="NCBI Taxonomy" id="1055687"/>
    <lineage>
        <taxon>Eukaryota</taxon>
        <taxon>Discoba</taxon>
        <taxon>Euglenozoa</taxon>
        <taxon>Kinetoplastea</taxon>
        <taxon>Metakinetoplastina</taxon>
        <taxon>Trypanosomatida</taxon>
        <taxon>Trypanosomatidae</taxon>
        <taxon>Trypanosoma</taxon>
        <taxon>Duttonella</taxon>
    </lineage>
</organism>
<accession>G0U1Y1</accession>